<organism evidence="2 3">
    <name type="scientific">Blumeria graminis f. sp. triticale</name>
    <dbReference type="NCBI Taxonomy" id="1689686"/>
    <lineage>
        <taxon>Eukaryota</taxon>
        <taxon>Fungi</taxon>
        <taxon>Dikarya</taxon>
        <taxon>Ascomycota</taxon>
        <taxon>Pezizomycotina</taxon>
        <taxon>Leotiomycetes</taxon>
        <taxon>Erysiphales</taxon>
        <taxon>Erysiphaceae</taxon>
        <taxon>Blumeria</taxon>
    </lineage>
</organism>
<gene>
    <name evidence="2" type="ORF">BGTH12_LOCUS7240</name>
</gene>
<sequence length="387" mass="43493">MKTLSMCMAACLCLLSTTIASNTHKGDFFCGHKKIPFAAVQSSAKRACKSLRNVENFHTLPAAYSGTTTLNIDDAILFSWPIEKNGGTHSEVFLDKLRVVINSKCKFIGAVVKNKDSGDKRCIQSVNSPLTLTLSSGTKKNEKPNIYGYHCRDRLITQKIVQITKSQANKFKKLGISYHDSIPAAEKLILNKMFKTQVTLFPIDMSNSPSKRPSMSKSPYQAVLNQFFDIRGMVHKVKDRWIACEEVWYLKEDKPLLSSLGVNSMGESRPKNLRAHTCGTLEFSATSISSHLQAACYALQDQTTAEPNNHDKYPLLTQSHSFQDSGPALMWPLRLPEEGTYSMHERQLNTCMVFINKSCRFLGIFRHTPNEDIPCLQSKILSRSRTR</sequence>
<accession>A0A9W4GHR1</accession>
<feature type="chain" id="PRO_5040829906" evidence="1">
    <location>
        <begin position="21"/>
        <end position="387"/>
    </location>
</feature>
<proteinExistence type="predicted"/>
<name>A0A9W4GHR1_BLUGR</name>
<evidence type="ECO:0000313" key="3">
    <source>
        <dbReference type="Proteomes" id="UP000683417"/>
    </source>
</evidence>
<comment type="caution">
    <text evidence="2">The sequence shown here is derived from an EMBL/GenBank/DDBJ whole genome shotgun (WGS) entry which is preliminary data.</text>
</comment>
<feature type="signal peptide" evidence="1">
    <location>
        <begin position="1"/>
        <end position="20"/>
    </location>
</feature>
<evidence type="ECO:0000256" key="1">
    <source>
        <dbReference type="SAM" id="SignalP"/>
    </source>
</evidence>
<dbReference type="EMBL" id="CAJHIT010000010">
    <property type="protein sequence ID" value="CAD6505882.1"/>
    <property type="molecule type" value="Genomic_DNA"/>
</dbReference>
<dbReference type="AlphaFoldDB" id="A0A9W4GHR1"/>
<keyword evidence="1" id="KW-0732">Signal</keyword>
<dbReference type="Proteomes" id="UP000683417">
    <property type="component" value="Unassembled WGS sequence"/>
</dbReference>
<protein>
    <submittedName>
        <fullName evidence="2">BgTH12-06814</fullName>
    </submittedName>
</protein>
<reference evidence="2" key="1">
    <citation type="submission" date="2020-10" db="EMBL/GenBank/DDBJ databases">
        <authorList>
            <person name="Muller C M."/>
        </authorList>
    </citation>
    <scope>NUCLEOTIDE SEQUENCE</scope>
    <source>
        <strain evidence="2">THUN-12</strain>
    </source>
</reference>
<evidence type="ECO:0000313" key="2">
    <source>
        <dbReference type="EMBL" id="CAD6505882.1"/>
    </source>
</evidence>